<keyword evidence="4" id="KW-0560">Oxidoreductase</keyword>
<evidence type="ECO:0000256" key="5">
    <source>
        <dbReference type="ARBA" id="ARBA00023033"/>
    </source>
</evidence>
<dbReference type="GO" id="GO:0071949">
    <property type="term" value="F:FAD binding"/>
    <property type="evidence" value="ECO:0007669"/>
    <property type="project" value="InterPro"/>
</dbReference>
<dbReference type="PANTHER" id="PTHR13789">
    <property type="entry name" value="MONOOXYGENASE"/>
    <property type="match status" value="1"/>
</dbReference>
<feature type="non-terminal residue" evidence="8">
    <location>
        <position position="1"/>
    </location>
</feature>
<evidence type="ECO:0000256" key="3">
    <source>
        <dbReference type="ARBA" id="ARBA00022827"/>
    </source>
</evidence>
<feature type="region of interest" description="Disordered" evidence="6">
    <location>
        <begin position="390"/>
        <end position="411"/>
    </location>
</feature>
<evidence type="ECO:0000256" key="4">
    <source>
        <dbReference type="ARBA" id="ARBA00023002"/>
    </source>
</evidence>
<dbReference type="Gene3D" id="3.50.50.60">
    <property type="entry name" value="FAD/NAD(P)-binding domain"/>
    <property type="match status" value="1"/>
</dbReference>
<evidence type="ECO:0000256" key="2">
    <source>
        <dbReference type="ARBA" id="ARBA00022630"/>
    </source>
</evidence>
<dbReference type="Proteomes" id="UP000799118">
    <property type="component" value="Unassembled WGS sequence"/>
</dbReference>
<dbReference type="InterPro" id="IPR002938">
    <property type="entry name" value="FAD-bd"/>
</dbReference>
<sequence>VGCGIGGLAAAYALGQAGHAVTVVESSPFIGEIGAGIQVAPNLSRILIKWGLGQKLKSVAENDKPTWFTFRRYDTGEHIGMSRLEGKLDRAHGAPWYVVHRADLQGMLFSIASSYMNLRLNSKVVSLDLGDQDRPSVTLQTGEVISGDLVIGADGIHSIVRSCVTGQTEIPLSIPTGEVAYRIVLPTDTFSDDPQLKALIDEPKITCWIGPGKHVVGYCMRERKEYNMVLIKGGDGHAYSWTEKGDPDEMRAGFTGWDPCLQKLLSRAEEILESKLLICRPLESWIHKSGRAVLLGDSCHPMLPYRAQGAAMAIEDAAVLGNLFSRISHLSEIPELLKAYENLRHARVTATQAASALNRGVYHLADGKEQEERDAAMRSAMVQELLSYESKHESGQSMKDNPNAWSDKAKNADQFDYDPDLAVEEYFWSSFRESDTLSKL</sequence>
<proteinExistence type="inferred from homology"/>
<organism evidence="8 9">
    <name type="scientific">Gymnopus androsaceus JB14</name>
    <dbReference type="NCBI Taxonomy" id="1447944"/>
    <lineage>
        <taxon>Eukaryota</taxon>
        <taxon>Fungi</taxon>
        <taxon>Dikarya</taxon>
        <taxon>Basidiomycota</taxon>
        <taxon>Agaricomycotina</taxon>
        <taxon>Agaricomycetes</taxon>
        <taxon>Agaricomycetidae</taxon>
        <taxon>Agaricales</taxon>
        <taxon>Marasmiineae</taxon>
        <taxon>Omphalotaceae</taxon>
        <taxon>Gymnopus</taxon>
    </lineage>
</organism>
<dbReference type="EMBL" id="ML769420">
    <property type="protein sequence ID" value="KAE9404011.1"/>
    <property type="molecule type" value="Genomic_DNA"/>
</dbReference>
<dbReference type="OrthoDB" id="1878542at2759"/>
<evidence type="ECO:0000256" key="1">
    <source>
        <dbReference type="ARBA" id="ARBA00007992"/>
    </source>
</evidence>
<dbReference type="AlphaFoldDB" id="A0A6A4I0Z1"/>
<dbReference type="GO" id="GO:0004497">
    <property type="term" value="F:monooxygenase activity"/>
    <property type="evidence" value="ECO:0007669"/>
    <property type="project" value="UniProtKB-KW"/>
</dbReference>
<keyword evidence="2" id="KW-0285">Flavoprotein</keyword>
<feature type="domain" description="FAD-binding" evidence="7">
    <location>
        <begin position="1"/>
        <end position="351"/>
    </location>
</feature>
<dbReference type="PRINTS" id="PR00420">
    <property type="entry name" value="RNGMNOXGNASE"/>
</dbReference>
<keyword evidence="9" id="KW-1185">Reference proteome</keyword>
<dbReference type="InterPro" id="IPR050493">
    <property type="entry name" value="FAD-dep_Monooxygenase_BioMet"/>
</dbReference>
<feature type="compositionally biased region" description="Polar residues" evidence="6">
    <location>
        <begin position="395"/>
        <end position="404"/>
    </location>
</feature>
<dbReference type="SUPFAM" id="SSF51905">
    <property type="entry name" value="FAD/NAD(P)-binding domain"/>
    <property type="match status" value="1"/>
</dbReference>
<keyword evidence="3" id="KW-0274">FAD</keyword>
<evidence type="ECO:0000259" key="7">
    <source>
        <dbReference type="Pfam" id="PF01494"/>
    </source>
</evidence>
<dbReference type="SUPFAM" id="SSF54373">
    <property type="entry name" value="FAD-linked reductases, C-terminal domain"/>
    <property type="match status" value="1"/>
</dbReference>
<evidence type="ECO:0000256" key="6">
    <source>
        <dbReference type="SAM" id="MobiDB-lite"/>
    </source>
</evidence>
<reference evidence="8" key="1">
    <citation type="journal article" date="2019" name="Environ. Microbiol.">
        <title>Fungal ecological strategies reflected in gene transcription - a case study of two litter decomposers.</title>
        <authorList>
            <person name="Barbi F."/>
            <person name="Kohler A."/>
            <person name="Barry K."/>
            <person name="Baskaran P."/>
            <person name="Daum C."/>
            <person name="Fauchery L."/>
            <person name="Ihrmark K."/>
            <person name="Kuo A."/>
            <person name="LaButti K."/>
            <person name="Lipzen A."/>
            <person name="Morin E."/>
            <person name="Grigoriev I.V."/>
            <person name="Henrissat B."/>
            <person name="Lindahl B."/>
            <person name="Martin F."/>
        </authorList>
    </citation>
    <scope>NUCLEOTIDE SEQUENCE</scope>
    <source>
        <strain evidence="8">JB14</strain>
    </source>
</reference>
<accession>A0A6A4I0Z1</accession>
<comment type="similarity">
    <text evidence="1">Belongs to the paxM FAD-dependent monooxygenase family.</text>
</comment>
<dbReference type="PANTHER" id="PTHR13789:SF147">
    <property type="entry name" value="PUTATIVE (AFU_ORTHOLOGUE AFUA_2G01950)-RELATED"/>
    <property type="match status" value="1"/>
</dbReference>
<dbReference type="InterPro" id="IPR036188">
    <property type="entry name" value="FAD/NAD-bd_sf"/>
</dbReference>
<dbReference type="Pfam" id="PF01494">
    <property type="entry name" value="FAD_binding_3"/>
    <property type="match status" value="1"/>
</dbReference>
<evidence type="ECO:0000313" key="9">
    <source>
        <dbReference type="Proteomes" id="UP000799118"/>
    </source>
</evidence>
<keyword evidence="5" id="KW-0503">Monooxygenase</keyword>
<evidence type="ECO:0000313" key="8">
    <source>
        <dbReference type="EMBL" id="KAE9404011.1"/>
    </source>
</evidence>
<name>A0A6A4I0Z1_9AGAR</name>
<gene>
    <name evidence="8" type="ORF">BT96DRAFT_814218</name>
</gene>
<protein>
    <submittedName>
        <fullName evidence="8">FAD/NAD-binding domain-containing protein</fullName>
    </submittedName>
</protein>